<dbReference type="SUPFAM" id="SSF52833">
    <property type="entry name" value="Thioredoxin-like"/>
    <property type="match status" value="1"/>
</dbReference>
<accession>A0ABR7XIQ1</accession>
<dbReference type="PANTHER" id="PTHR42852">
    <property type="entry name" value="THIOL:DISULFIDE INTERCHANGE PROTEIN DSBE"/>
    <property type="match status" value="1"/>
</dbReference>
<name>A0ABR7XIQ1_9BACT</name>
<comment type="caution">
    <text evidence="2">The sequence shown here is derived from an EMBL/GenBank/DDBJ whole genome shotgun (WGS) entry which is preliminary data.</text>
</comment>
<protein>
    <submittedName>
        <fullName evidence="2">TlpA family protein disulfide reductase</fullName>
    </submittedName>
</protein>
<organism evidence="2 3">
    <name type="scientific">Pontibacter aquaedesilientis</name>
    <dbReference type="NCBI Taxonomy" id="2766980"/>
    <lineage>
        <taxon>Bacteria</taxon>
        <taxon>Pseudomonadati</taxon>
        <taxon>Bacteroidota</taxon>
        <taxon>Cytophagia</taxon>
        <taxon>Cytophagales</taxon>
        <taxon>Hymenobacteraceae</taxon>
        <taxon>Pontibacter</taxon>
    </lineage>
</organism>
<dbReference type="InterPro" id="IPR050553">
    <property type="entry name" value="Thioredoxin_ResA/DsbE_sf"/>
</dbReference>
<sequence>MKRILGLALLGLWALTGYSQGKTTDRKSFSGIQPRLVHYRTLVEKAWKDKDEQLALAYSDSVKYSIIGSYTDNHTFVTLDNRQVALGKTIKPVMLVTSATWCGPCMFEIPALNKVAEEYADKVEFVVLFQDMAGEKLANTAKKYGKQILVVPSQKQAEGVSVLSVSGFRHITGFPTNYLINSQNKIINYSQGAFMPMTYLDENGRKVTMTKEEAETRNYEKLKEEAEMLLREHFYKRFDISQ</sequence>
<keyword evidence="3" id="KW-1185">Reference proteome</keyword>
<dbReference type="CDD" id="cd02966">
    <property type="entry name" value="TlpA_like_family"/>
    <property type="match status" value="1"/>
</dbReference>
<dbReference type="Gene3D" id="3.40.30.10">
    <property type="entry name" value="Glutaredoxin"/>
    <property type="match status" value="1"/>
</dbReference>
<dbReference type="EMBL" id="JACXAJ010000006">
    <property type="protein sequence ID" value="MBD1398174.1"/>
    <property type="molecule type" value="Genomic_DNA"/>
</dbReference>
<dbReference type="InterPro" id="IPR013766">
    <property type="entry name" value="Thioredoxin_domain"/>
</dbReference>
<evidence type="ECO:0000259" key="1">
    <source>
        <dbReference type="PROSITE" id="PS51352"/>
    </source>
</evidence>
<evidence type="ECO:0000313" key="3">
    <source>
        <dbReference type="Proteomes" id="UP000625551"/>
    </source>
</evidence>
<dbReference type="InterPro" id="IPR036249">
    <property type="entry name" value="Thioredoxin-like_sf"/>
</dbReference>
<proteinExistence type="predicted"/>
<reference evidence="2 3" key="1">
    <citation type="submission" date="2020-09" db="EMBL/GenBank/DDBJ databases">
        <title>Genome sequencing and assembly of Pontibacter sp.</title>
        <authorList>
            <person name="Chhetri G."/>
        </authorList>
    </citation>
    <scope>NUCLEOTIDE SEQUENCE [LARGE SCALE GENOMIC DNA]</scope>
    <source>
        <strain evidence="2 3">JH31</strain>
    </source>
</reference>
<dbReference type="RefSeq" id="WP_191184314.1">
    <property type="nucleotide sequence ID" value="NZ_JACXAJ010000006.1"/>
</dbReference>
<dbReference type="Pfam" id="PF08534">
    <property type="entry name" value="Redoxin"/>
    <property type="match status" value="1"/>
</dbReference>
<dbReference type="PANTHER" id="PTHR42852:SF13">
    <property type="entry name" value="PROTEIN DIPZ"/>
    <property type="match status" value="1"/>
</dbReference>
<dbReference type="PROSITE" id="PS51352">
    <property type="entry name" value="THIOREDOXIN_2"/>
    <property type="match status" value="1"/>
</dbReference>
<dbReference type="Proteomes" id="UP000625551">
    <property type="component" value="Unassembled WGS sequence"/>
</dbReference>
<dbReference type="InterPro" id="IPR013740">
    <property type="entry name" value="Redoxin"/>
</dbReference>
<gene>
    <name evidence="2" type="ORF">H9Q13_13450</name>
</gene>
<feature type="domain" description="Thioredoxin" evidence="1">
    <location>
        <begin position="65"/>
        <end position="231"/>
    </location>
</feature>
<evidence type="ECO:0000313" key="2">
    <source>
        <dbReference type="EMBL" id="MBD1398174.1"/>
    </source>
</evidence>